<organism evidence="8 9">
    <name type="scientific">Polyplosphaeria fusca</name>
    <dbReference type="NCBI Taxonomy" id="682080"/>
    <lineage>
        <taxon>Eukaryota</taxon>
        <taxon>Fungi</taxon>
        <taxon>Dikarya</taxon>
        <taxon>Ascomycota</taxon>
        <taxon>Pezizomycotina</taxon>
        <taxon>Dothideomycetes</taxon>
        <taxon>Pleosporomycetidae</taxon>
        <taxon>Pleosporales</taxon>
        <taxon>Tetraplosphaeriaceae</taxon>
        <taxon>Polyplosphaeria</taxon>
    </lineage>
</organism>
<dbReference type="PANTHER" id="PTHR48022">
    <property type="entry name" value="PLASTIDIC GLUCOSE TRANSPORTER 4"/>
    <property type="match status" value="1"/>
</dbReference>
<protein>
    <submittedName>
        <fullName evidence="8">MFS general substrate transporter</fullName>
    </submittedName>
</protein>
<comment type="similarity">
    <text evidence="2">Belongs to the major facilitator superfamily. Sugar transporter (TC 2.A.1.1) family.</text>
</comment>
<feature type="transmembrane region" description="Helical" evidence="6">
    <location>
        <begin position="144"/>
        <end position="161"/>
    </location>
</feature>
<feature type="transmembrane region" description="Helical" evidence="6">
    <location>
        <begin position="28"/>
        <end position="58"/>
    </location>
</feature>
<name>A0A9P4UXB7_9PLEO</name>
<dbReference type="InterPro" id="IPR050360">
    <property type="entry name" value="MFS_Sugar_Transporters"/>
</dbReference>
<gene>
    <name evidence="8" type="ORF">EJ04DRAFT_448585</name>
</gene>
<sequence>MDSTTSASANANHGEMRLRQAVRQYSKYVGYILALMTTVLLWGYDAVIVGSVTALPAFQYDFGVLYDGEWIIPSLWLSLWMAFGPLGQALGAIATGWLQDRFGRRLMLLIGGIVMNISVAIIFFSNRAPNVDGKRGMFLAGKTLQGLASAVIKIEALTYISEITPTSLRGPSMALFPAFNLIGQLIGAVVMVVSESDESDRAYLIALGTQWILGLCPLVLAFVMPESPPYLVRKKDMDGALDSLTRLFAPKNDPQEMLLKIAHSIEAEERIAARVSYADCFRGSNRRRTLIIIFANLIPPFFGLPLLSSASYFLQQTGMESRNSLLFLVVGIVIGLFANAGSMWTLSHVRRRPLTIYTLLLAAVAWAAMGVSGFYSNAFIPWFTGIMCMFIIVICGLGCWPTSYAITSETSALRLRSKSQAIGGISAYVSAIVCNFVLPYLYNPDAANMKGKTGFVFTILCFVGAVWMWLAVPEMKGRSVDEIDHIFEQKVPARGSSKWTDQPEELRMAGV</sequence>
<feature type="transmembrane region" description="Helical" evidence="6">
    <location>
        <begin position="106"/>
        <end position="124"/>
    </location>
</feature>
<dbReference type="Pfam" id="PF00083">
    <property type="entry name" value="Sugar_tr"/>
    <property type="match status" value="1"/>
</dbReference>
<dbReference type="AlphaFoldDB" id="A0A9P4UXB7"/>
<feature type="transmembrane region" description="Helical" evidence="6">
    <location>
        <begin position="421"/>
        <end position="442"/>
    </location>
</feature>
<dbReference type="InterPro" id="IPR036259">
    <property type="entry name" value="MFS_trans_sf"/>
</dbReference>
<feature type="transmembrane region" description="Helical" evidence="6">
    <location>
        <begin position="173"/>
        <end position="193"/>
    </location>
</feature>
<evidence type="ECO:0000256" key="2">
    <source>
        <dbReference type="ARBA" id="ARBA00010992"/>
    </source>
</evidence>
<evidence type="ECO:0000256" key="1">
    <source>
        <dbReference type="ARBA" id="ARBA00004141"/>
    </source>
</evidence>
<keyword evidence="9" id="KW-1185">Reference proteome</keyword>
<dbReference type="InterPro" id="IPR020846">
    <property type="entry name" value="MFS_dom"/>
</dbReference>
<comment type="subcellular location">
    <subcellularLocation>
        <location evidence="1">Membrane</location>
        <topology evidence="1">Multi-pass membrane protein</topology>
    </subcellularLocation>
</comment>
<evidence type="ECO:0000256" key="4">
    <source>
        <dbReference type="ARBA" id="ARBA00022989"/>
    </source>
</evidence>
<reference evidence="8" key="1">
    <citation type="journal article" date="2020" name="Stud. Mycol.">
        <title>101 Dothideomycetes genomes: a test case for predicting lifestyles and emergence of pathogens.</title>
        <authorList>
            <person name="Haridas S."/>
            <person name="Albert R."/>
            <person name="Binder M."/>
            <person name="Bloem J."/>
            <person name="Labutti K."/>
            <person name="Salamov A."/>
            <person name="Andreopoulos B."/>
            <person name="Baker S."/>
            <person name="Barry K."/>
            <person name="Bills G."/>
            <person name="Bluhm B."/>
            <person name="Cannon C."/>
            <person name="Castanera R."/>
            <person name="Culley D."/>
            <person name="Daum C."/>
            <person name="Ezra D."/>
            <person name="Gonzalez J."/>
            <person name="Henrissat B."/>
            <person name="Kuo A."/>
            <person name="Liang C."/>
            <person name="Lipzen A."/>
            <person name="Lutzoni F."/>
            <person name="Magnuson J."/>
            <person name="Mondo S."/>
            <person name="Nolan M."/>
            <person name="Ohm R."/>
            <person name="Pangilinan J."/>
            <person name="Park H.-J."/>
            <person name="Ramirez L."/>
            <person name="Alfaro M."/>
            <person name="Sun H."/>
            <person name="Tritt A."/>
            <person name="Yoshinaga Y."/>
            <person name="Zwiers L.-H."/>
            <person name="Turgeon B."/>
            <person name="Goodwin S."/>
            <person name="Spatafora J."/>
            <person name="Crous P."/>
            <person name="Grigoriev I."/>
        </authorList>
    </citation>
    <scope>NUCLEOTIDE SEQUENCE</scope>
    <source>
        <strain evidence="8">CBS 125425</strain>
    </source>
</reference>
<accession>A0A9P4UXB7</accession>
<comment type="caution">
    <text evidence="8">The sequence shown here is derived from an EMBL/GenBank/DDBJ whole genome shotgun (WGS) entry which is preliminary data.</text>
</comment>
<dbReference type="OrthoDB" id="6612291at2759"/>
<dbReference type="EMBL" id="ML996265">
    <property type="protein sequence ID" value="KAF2728821.1"/>
    <property type="molecule type" value="Genomic_DNA"/>
</dbReference>
<keyword evidence="4 6" id="KW-1133">Transmembrane helix</keyword>
<evidence type="ECO:0000313" key="9">
    <source>
        <dbReference type="Proteomes" id="UP000799444"/>
    </source>
</evidence>
<evidence type="ECO:0000256" key="3">
    <source>
        <dbReference type="ARBA" id="ARBA00022692"/>
    </source>
</evidence>
<dbReference type="PANTHER" id="PTHR48022:SF41">
    <property type="entry name" value="MAJOR FACILITATOR SUPERFAMILY (MFS) PROFILE DOMAIN-CONTAINING PROTEIN"/>
    <property type="match status" value="1"/>
</dbReference>
<proteinExistence type="inferred from homology"/>
<evidence type="ECO:0000313" key="8">
    <source>
        <dbReference type="EMBL" id="KAF2728821.1"/>
    </source>
</evidence>
<feature type="transmembrane region" description="Helical" evidence="6">
    <location>
        <begin position="354"/>
        <end position="374"/>
    </location>
</feature>
<dbReference type="PROSITE" id="PS50850">
    <property type="entry name" value="MFS"/>
    <property type="match status" value="1"/>
</dbReference>
<dbReference type="Proteomes" id="UP000799444">
    <property type="component" value="Unassembled WGS sequence"/>
</dbReference>
<evidence type="ECO:0000259" key="7">
    <source>
        <dbReference type="PROSITE" id="PS50850"/>
    </source>
</evidence>
<dbReference type="GO" id="GO:0016020">
    <property type="term" value="C:membrane"/>
    <property type="evidence" value="ECO:0007669"/>
    <property type="project" value="UniProtKB-SubCell"/>
</dbReference>
<keyword evidence="3 6" id="KW-0812">Transmembrane</keyword>
<dbReference type="InterPro" id="IPR005828">
    <property type="entry name" value="MFS_sugar_transport-like"/>
</dbReference>
<feature type="domain" description="Major facilitator superfamily (MFS) profile" evidence="7">
    <location>
        <begin position="31"/>
        <end position="476"/>
    </location>
</feature>
<dbReference type="FunFam" id="1.20.1250.20:FF:000078">
    <property type="entry name" value="MFS maltose transporter, putative"/>
    <property type="match status" value="1"/>
</dbReference>
<keyword evidence="5 6" id="KW-0472">Membrane</keyword>
<feature type="transmembrane region" description="Helical" evidence="6">
    <location>
        <begin position="380"/>
        <end position="400"/>
    </location>
</feature>
<dbReference type="Gene3D" id="1.20.1250.20">
    <property type="entry name" value="MFS general substrate transporter like domains"/>
    <property type="match status" value="1"/>
</dbReference>
<evidence type="ECO:0000256" key="5">
    <source>
        <dbReference type="ARBA" id="ARBA00023136"/>
    </source>
</evidence>
<evidence type="ECO:0000256" key="6">
    <source>
        <dbReference type="SAM" id="Phobius"/>
    </source>
</evidence>
<dbReference type="SUPFAM" id="SSF103473">
    <property type="entry name" value="MFS general substrate transporter"/>
    <property type="match status" value="1"/>
</dbReference>
<dbReference type="GO" id="GO:0005351">
    <property type="term" value="F:carbohydrate:proton symporter activity"/>
    <property type="evidence" value="ECO:0007669"/>
    <property type="project" value="TreeGrafter"/>
</dbReference>
<feature type="transmembrane region" description="Helical" evidence="6">
    <location>
        <begin position="205"/>
        <end position="225"/>
    </location>
</feature>
<feature type="transmembrane region" description="Helical" evidence="6">
    <location>
        <begin position="290"/>
        <end position="313"/>
    </location>
</feature>
<feature type="transmembrane region" description="Helical" evidence="6">
    <location>
        <begin position="454"/>
        <end position="472"/>
    </location>
</feature>
<feature type="transmembrane region" description="Helical" evidence="6">
    <location>
        <begin position="325"/>
        <end position="347"/>
    </location>
</feature>
<feature type="transmembrane region" description="Helical" evidence="6">
    <location>
        <begin position="70"/>
        <end position="94"/>
    </location>
</feature>